<organism evidence="1 2">
    <name type="scientific">Caballeronia novacaledonica</name>
    <dbReference type="NCBI Taxonomy" id="1544861"/>
    <lineage>
        <taxon>Bacteria</taxon>
        <taxon>Pseudomonadati</taxon>
        <taxon>Pseudomonadota</taxon>
        <taxon>Betaproteobacteria</taxon>
        <taxon>Burkholderiales</taxon>
        <taxon>Burkholderiaceae</taxon>
        <taxon>Caballeronia</taxon>
    </lineage>
</organism>
<gene>
    <name evidence="1" type="ORF">CBA19CS22_36880</name>
</gene>
<protein>
    <submittedName>
        <fullName evidence="1">Uncharacterized protein</fullName>
    </submittedName>
</protein>
<reference evidence="1" key="1">
    <citation type="submission" date="2021-09" db="EMBL/GenBank/DDBJ databases">
        <title>Isolation and characterization of 3-chlorobenzoate degrading bacteria from soils in Shizuoka.</title>
        <authorList>
            <person name="Ifat A."/>
            <person name="Ogawa N."/>
            <person name="Kimbara K."/>
            <person name="Moriuchi R."/>
            <person name="Dohra H."/>
            <person name="Shintani M."/>
        </authorList>
    </citation>
    <scope>NUCLEOTIDE SEQUENCE</scope>
    <source>
        <strain evidence="1">19CS2-2</strain>
    </source>
</reference>
<sequence>MNKASETPGLVGRFFHVMEGRSVRYQGRVIAQIDATRYLCQLYEFLLGQPNTLHVFSLDDMVWKDDDKAVSFQFYDDDAHWREWYEIHQERSHEQT</sequence>
<dbReference type="Proteomes" id="UP001055013">
    <property type="component" value="Unassembled WGS sequence"/>
</dbReference>
<evidence type="ECO:0000313" key="1">
    <source>
        <dbReference type="EMBL" id="GJH22240.1"/>
    </source>
</evidence>
<name>A0ACB5R586_9BURK</name>
<dbReference type="EMBL" id="BPUR01000037">
    <property type="protein sequence ID" value="GJH22240.1"/>
    <property type="molecule type" value="Genomic_DNA"/>
</dbReference>
<proteinExistence type="predicted"/>
<comment type="caution">
    <text evidence="1">The sequence shown here is derived from an EMBL/GenBank/DDBJ whole genome shotgun (WGS) entry which is preliminary data.</text>
</comment>
<evidence type="ECO:0000313" key="2">
    <source>
        <dbReference type="Proteomes" id="UP001055013"/>
    </source>
</evidence>
<accession>A0ACB5R586</accession>
<keyword evidence="2" id="KW-1185">Reference proteome</keyword>